<evidence type="ECO:0000256" key="2">
    <source>
        <dbReference type="ARBA" id="ARBA00061115"/>
    </source>
</evidence>
<dbReference type="GO" id="GO:0046081">
    <property type="term" value="P:dUTP catabolic process"/>
    <property type="evidence" value="ECO:0007669"/>
    <property type="project" value="TreeGrafter"/>
</dbReference>
<dbReference type="NCBIfam" id="NF007113">
    <property type="entry name" value="PRK09562.1"/>
    <property type="match status" value="1"/>
</dbReference>
<evidence type="ECO:0000313" key="6">
    <source>
        <dbReference type="EMBL" id="MBY5957758.1"/>
    </source>
</evidence>
<keyword evidence="7" id="KW-1185">Reference proteome</keyword>
<comment type="catalytic activity">
    <reaction evidence="1">
        <text>ATP + H2O = AMP + diphosphate + H(+)</text>
        <dbReference type="Rhea" id="RHEA:14245"/>
        <dbReference type="ChEBI" id="CHEBI:15377"/>
        <dbReference type="ChEBI" id="CHEBI:15378"/>
        <dbReference type="ChEBI" id="CHEBI:30616"/>
        <dbReference type="ChEBI" id="CHEBI:33019"/>
        <dbReference type="ChEBI" id="CHEBI:456215"/>
        <dbReference type="EC" id="3.6.1.8"/>
    </reaction>
</comment>
<keyword evidence="6" id="KW-0378">Hydrolase</keyword>
<dbReference type="GO" id="GO:0046061">
    <property type="term" value="P:dATP catabolic process"/>
    <property type="evidence" value="ECO:0007669"/>
    <property type="project" value="TreeGrafter"/>
</dbReference>
<dbReference type="Proteomes" id="UP000753961">
    <property type="component" value="Unassembled WGS sequence"/>
</dbReference>
<accession>A0A953HNF1</accession>
<dbReference type="FunFam" id="1.10.287.1080:FF:000003">
    <property type="entry name" value="Nucleoside triphosphate pyrophosphohydrolase"/>
    <property type="match status" value="1"/>
</dbReference>
<dbReference type="GO" id="GO:0046052">
    <property type="term" value="P:UTP catabolic process"/>
    <property type="evidence" value="ECO:0007669"/>
    <property type="project" value="TreeGrafter"/>
</dbReference>
<comment type="similarity">
    <text evidence="2">Belongs to the nucleoside triphosphate pyrophosphohydrolase family.</text>
</comment>
<dbReference type="EC" id="3.6.1.8" evidence="3"/>
<reference evidence="6" key="1">
    <citation type="submission" date="2021-06" db="EMBL/GenBank/DDBJ databases">
        <title>44 bacteria genomes isolated from Dapeng, Shenzhen.</title>
        <authorList>
            <person name="Zheng W."/>
            <person name="Yu S."/>
            <person name="Huang Y."/>
        </authorList>
    </citation>
    <scope>NUCLEOTIDE SEQUENCE</scope>
    <source>
        <strain evidence="6">DP5N28-2</strain>
    </source>
</reference>
<evidence type="ECO:0000256" key="4">
    <source>
        <dbReference type="ARBA" id="ARBA00074799"/>
    </source>
</evidence>
<proteinExistence type="inferred from homology"/>
<dbReference type="PANTHER" id="PTHR30522">
    <property type="entry name" value="NUCLEOSIDE TRIPHOSPHATE PYROPHOSPHOHYDROLASE"/>
    <property type="match status" value="1"/>
</dbReference>
<dbReference type="CDD" id="cd11529">
    <property type="entry name" value="NTP-PPase_MazG_Cterm"/>
    <property type="match status" value="1"/>
</dbReference>
<name>A0A953HNF1_9BACT</name>
<dbReference type="GO" id="GO:0006950">
    <property type="term" value="P:response to stress"/>
    <property type="evidence" value="ECO:0007669"/>
    <property type="project" value="UniProtKB-ARBA"/>
</dbReference>
<gene>
    <name evidence="6" type="primary">mazG</name>
    <name evidence="6" type="ORF">KUV50_06435</name>
</gene>
<dbReference type="CDD" id="cd11528">
    <property type="entry name" value="NTP-PPase_MazG_Nterm"/>
    <property type="match status" value="1"/>
</dbReference>
<comment type="caution">
    <text evidence="6">The sequence shown here is derived from an EMBL/GenBank/DDBJ whole genome shotgun (WGS) entry which is preliminary data.</text>
</comment>
<dbReference type="GO" id="GO:0047693">
    <property type="term" value="F:ATP diphosphatase activity"/>
    <property type="evidence" value="ECO:0007669"/>
    <property type="project" value="UniProtKB-EC"/>
</dbReference>
<sequence>MNRAQKMEAFGKLLDVMDDLREKCPWDRKQTFLSLRNLTIEETYELTDAILQEDMQATREELGDLILHIVFYARMAEEQNHFDIGDVLETIVQKLIHRHPHIYGDVKVNDEEEVKQNWEQLKLREGKKSLLEGVPIGLPALIKALRLQEKTAQVGFQWSDVSDVWGKVEEELDEFKETLLQEASGSPEREEEFGDLLFSLVNLSRYLKIDPETALERTNRKFKSRFEYIEKHAPDDLHKLTLDEMDELWNEAKKVEPRER</sequence>
<dbReference type="InterPro" id="IPR048015">
    <property type="entry name" value="NTP-PPase_MazG-like_N"/>
</dbReference>
<dbReference type="AlphaFoldDB" id="A0A953HNF1"/>
<dbReference type="Pfam" id="PF03819">
    <property type="entry name" value="MazG"/>
    <property type="match status" value="1"/>
</dbReference>
<evidence type="ECO:0000259" key="5">
    <source>
        <dbReference type="Pfam" id="PF03819"/>
    </source>
</evidence>
<dbReference type="InterPro" id="IPR004518">
    <property type="entry name" value="MazG-like_dom"/>
</dbReference>
<evidence type="ECO:0000313" key="7">
    <source>
        <dbReference type="Proteomes" id="UP000753961"/>
    </source>
</evidence>
<organism evidence="6 7">
    <name type="scientific">Membranihabitans marinus</name>
    <dbReference type="NCBI Taxonomy" id="1227546"/>
    <lineage>
        <taxon>Bacteria</taxon>
        <taxon>Pseudomonadati</taxon>
        <taxon>Bacteroidota</taxon>
        <taxon>Saprospiria</taxon>
        <taxon>Saprospirales</taxon>
        <taxon>Saprospiraceae</taxon>
        <taxon>Membranihabitans</taxon>
    </lineage>
</organism>
<evidence type="ECO:0000256" key="3">
    <source>
        <dbReference type="ARBA" id="ARBA00066372"/>
    </source>
</evidence>
<dbReference type="GO" id="GO:0046047">
    <property type="term" value="P:TTP catabolic process"/>
    <property type="evidence" value="ECO:0007669"/>
    <property type="project" value="TreeGrafter"/>
</dbReference>
<dbReference type="GO" id="GO:0046076">
    <property type="term" value="P:dTTP catabolic process"/>
    <property type="evidence" value="ECO:0007669"/>
    <property type="project" value="TreeGrafter"/>
</dbReference>
<feature type="domain" description="NTP pyrophosphohydrolase MazG-like" evidence="5">
    <location>
        <begin position="30"/>
        <end position="102"/>
    </location>
</feature>
<evidence type="ECO:0000256" key="1">
    <source>
        <dbReference type="ARBA" id="ARBA00052141"/>
    </source>
</evidence>
<dbReference type="InterPro" id="IPR011551">
    <property type="entry name" value="NTP_PyrPHydrolase_MazG"/>
</dbReference>
<dbReference type="InterPro" id="IPR048011">
    <property type="entry name" value="NTP-PPase_MazG-like_C"/>
</dbReference>
<dbReference type="RefSeq" id="WP_222579280.1">
    <property type="nucleotide sequence ID" value="NZ_JAHVHU010000006.1"/>
</dbReference>
<dbReference type="GO" id="GO:0006203">
    <property type="term" value="P:dGTP catabolic process"/>
    <property type="evidence" value="ECO:0007669"/>
    <property type="project" value="TreeGrafter"/>
</dbReference>
<dbReference type="FunFam" id="1.10.287.1080:FF:000001">
    <property type="entry name" value="Nucleoside triphosphate pyrophosphohydrolase"/>
    <property type="match status" value="1"/>
</dbReference>
<dbReference type="PANTHER" id="PTHR30522:SF0">
    <property type="entry name" value="NUCLEOSIDE TRIPHOSPHATE PYROPHOSPHOHYDROLASE"/>
    <property type="match status" value="1"/>
</dbReference>
<dbReference type="SUPFAM" id="SSF101386">
    <property type="entry name" value="all-alpha NTP pyrophosphatases"/>
    <property type="match status" value="2"/>
</dbReference>
<dbReference type="NCBIfam" id="TIGR00444">
    <property type="entry name" value="mazG"/>
    <property type="match status" value="1"/>
</dbReference>
<protein>
    <recommendedName>
        <fullName evidence="4">Nucleoside triphosphate pyrophosphohydrolase</fullName>
        <ecNumber evidence="3">3.6.1.8</ecNumber>
    </recommendedName>
</protein>
<dbReference type="EMBL" id="JAHVHU010000006">
    <property type="protein sequence ID" value="MBY5957758.1"/>
    <property type="molecule type" value="Genomic_DNA"/>
</dbReference>
<dbReference type="Gene3D" id="1.10.287.1080">
    <property type="entry name" value="MazG-like"/>
    <property type="match status" value="2"/>
</dbReference>